<evidence type="ECO:0000313" key="2">
    <source>
        <dbReference type="EMBL" id="CRL08043.1"/>
    </source>
</evidence>
<name>A0A1J1J6L9_9DIPT</name>
<protein>
    <submittedName>
        <fullName evidence="2">CLUMA_CG021205, isoform A</fullName>
    </submittedName>
</protein>
<reference evidence="2 3" key="1">
    <citation type="submission" date="2015-04" db="EMBL/GenBank/DDBJ databases">
        <authorList>
            <person name="Syromyatnikov M.Y."/>
            <person name="Popov V.N."/>
        </authorList>
    </citation>
    <scope>NUCLEOTIDE SEQUENCE [LARGE SCALE GENOMIC DNA]</scope>
</reference>
<organism evidence="2 3">
    <name type="scientific">Clunio marinus</name>
    <dbReference type="NCBI Taxonomy" id="568069"/>
    <lineage>
        <taxon>Eukaryota</taxon>
        <taxon>Metazoa</taxon>
        <taxon>Ecdysozoa</taxon>
        <taxon>Arthropoda</taxon>
        <taxon>Hexapoda</taxon>
        <taxon>Insecta</taxon>
        <taxon>Pterygota</taxon>
        <taxon>Neoptera</taxon>
        <taxon>Endopterygota</taxon>
        <taxon>Diptera</taxon>
        <taxon>Nematocera</taxon>
        <taxon>Chironomoidea</taxon>
        <taxon>Chironomidae</taxon>
        <taxon>Clunio</taxon>
    </lineage>
</organism>
<dbReference type="AlphaFoldDB" id="A0A1J1J6L9"/>
<proteinExistence type="predicted"/>
<dbReference type="Proteomes" id="UP000183832">
    <property type="component" value="Unassembled WGS sequence"/>
</dbReference>
<sequence>MINKIEKTEICLNVVISCDKSKARSKRNTHAYRMEGNSALKEMKEKREIDDANDKGKIYSH</sequence>
<keyword evidence="3" id="KW-1185">Reference proteome</keyword>
<evidence type="ECO:0000256" key="1">
    <source>
        <dbReference type="SAM" id="MobiDB-lite"/>
    </source>
</evidence>
<evidence type="ECO:0000313" key="3">
    <source>
        <dbReference type="Proteomes" id="UP000183832"/>
    </source>
</evidence>
<dbReference type="EMBL" id="CVRI01000074">
    <property type="protein sequence ID" value="CRL08043.1"/>
    <property type="molecule type" value="Genomic_DNA"/>
</dbReference>
<gene>
    <name evidence="2" type="ORF">CLUMA_CG021205</name>
</gene>
<feature type="region of interest" description="Disordered" evidence="1">
    <location>
        <begin position="25"/>
        <end position="61"/>
    </location>
</feature>
<feature type="compositionally biased region" description="Basic and acidic residues" evidence="1">
    <location>
        <begin position="41"/>
        <end position="61"/>
    </location>
</feature>
<accession>A0A1J1J6L9</accession>